<dbReference type="Proteomes" id="UP001558652">
    <property type="component" value="Unassembled WGS sequence"/>
</dbReference>
<protein>
    <submittedName>
        <fullName evidence="1">Uncharacterized protein</fullName>
    </submittedName>
</protein>
<organism evidence="1 2">
    <name type="scientific">Ranatra chinensis</name>
    <dbReference type="NCBI Taxonomy" id="642074"/>
    <lineage>
        <taxon>Eukaryota</taxon>
        <taxon>Metazoa</taxon>
        <taxon>Ecdysozoa</taxon>
        <taxon>Arthropoda</taxon>
        <taxon>Hexapoda</taxon>
        <taxon>Insecta</taxon>
        <taxon>Pterygota</taxon>
        <taxon>Neoptera</taxon>
        <taxon>Paraneoptera</taxon>
        <taxon>Hemiptera</taxon>
        <taxon>Heteroptera</taxon>
        <taxon>Panheteroptera</taxon>
        <taxon>Nepomorpha</taxon>
        <taxon>Nepidae</taxon>
        <taxon>Ranatrinae</taxon>
        <taxon>Ranatra</taxon>
    </lineage>
</organism>
<reference evidence="1 2" key="1">
    <citation type="submission" date="2024-07" db="EMBL/GenBank/DDBJ databases">
        <title>Chromosome-level genome assembly of the water stick insect Ranatra chinensis (Heteroptera: Nepidae).</title>
        <authorList>
            <person name="Liu X."/>
        </authorList>
    </citation>
    <scope>NUCLEOTIDE SEQUENCE [LARGE SCALE GENOMIC DNA]</scope>
    <source>
        <strain evidence="1">Cailab_2021Rc</strain>
        <tissue evidence="1">Muscle</tissue>
    </source>
</reference>
<comment type="caution">
    <text evidence="1">The sequence shown here is derived from an EMBL/GenBank/DDBJ whole genome shotgun (WGS) entry which is preliminary data.</text>
</comment>
<accession>A0ABD0Y5N4</accession>
<gene>
    <name evidence="1" type="ORF">AAG570_003027</name>
</gene>
<evidence type="ECO:0000313" key="2">
    <source>
        <dbReference type="Proteomes" id="UP001558652"/>
    </source>
</evidence>
<sequence length="319" mass="35933">MDETFKNLCLATVNVGAILKANEIDERLLTKDRLNVLFHNASVLEKLYECPEATAWLTKIDEFLRLRNEENYKAKLLPDRVLATLLSGNLSGEAGLRVVSEYGEVMGVERLESAAMQLCAGYEVQKMLKSVFHEGHCSSEDIAAVLLLDNWTRSREVGEQIANSVQQMLTDGKLSVLVSLLALTVDLPEGQNIQKAVSEVVVSWLQTNFDIATRTVLFSNSKTLEILIFTYSSFVKFLFEMLRLSETFLSQPSDNEDIWIVSSENCFDYEQCLNIIRSLAKAGFRPAVTAFVRSGVAKNLRLWHCVENDLLEECRSENC</sequence>
<evidence type="ECO:0000313" key="1">
    <source>
        <dbReference type="EMBL" id="KAL1122700.1"/>
    </source>
</evidence>
<proteinExistence type="predicted"/>
<dbReference type="AlphaFoldDB" id="A0ABD0Y5N4"/>
<name>A0ABD0Y5N4_9HEMI</name>
<dbReference type="EMBL" id="JBFDAA010000013">
    <property type="protein sequence ID" value="KAL1122700.1"/>
    <property type="molecule type" value="Genomic_DNA"/>
</dbReference>
<keyword evidence="2" id="KW-1185">Reference proteome</keyword>